<evidence type="ECO:0000259" key="2">
    <source>
        <dbReference type="SMART" id="SM00382"/>
    </source>
</evidence>
<feature type="compositionally biased region" description="Polar residues" evidence="1">
    <location>
        <begin position="433"/>
        <end position="444"/>
    </location>
</feature>
<dbReference type="InterPro" id="IPR003959">
    <property type="entry name" value="ATPase_AAA_core"/>
</dbReference>
<proteinExistence type="predicted"/>
<evidence type="ECO:0000313" key="3">
    <source>
        <dbReference type="Proteomes" id="UP000504637"/>
    </source>
</evidence>
<evidence type="ECO:0000256" key="1">
    <source>
        <dbReference type="SAM" id="MobiDB-lite"/>
    </source>
</evidence>
<dbReference type="PANTHER" id="PTHR23389">
    <property type="entry name" value="CHROMOSOME TRANSMISSION FIDELITY FACTOR 18"/>
    <property type="match status" value="1"/>
</dbReference>
<dbReference type="InterPro" id="IPR003593">
    <property type="entry name" value="AAA+_ATPase"/>
</dbReference>
<gene>
    <name evidence="4" type="ORF">K489DRAFT_202605</name>
</gene>
<dbReference type="Proteomes" id="UP000504637">
    <property type="component" value="Unplaced"/>
</dbReference>
<dbReference type="CDD" id="cd00009">
    <property type="entry name" value="AAA"/>
    <property type="match status" value="1"/>
</dbReference>
<reference evidence="4" key="3">
    <citation type="submission" date="2025-08" db="UniProtKB">
        <authorList>
            <consortium name="RefSeq"/>
        </authorList>
    </citation>
    <scope>IDENTIFICATION</scope>
    <source>
        <strain evidence="4">CBS 342.82</strain>
    </source>
</reference>
<dbReference type="RefSeq" id="XP_033460688.1">
    <property type="nucleotide sequence ID" value="XM_033599605.1"/>
</dbReference>
<dbReference type="Gene3D" id="3.40.50.300">
    <property type="entry name" value="P-loop containing nucleotide triphosphate hydrolases"/>
    <property type="match status" value="1"/>
</dbReference>
<feature type="domain" description="AAA+ ATPase" evidence="2">
    <location>
        <begin position="144"/>
        <end position="312"/>
    </location>
</feature>
<reference evidence="4" key="2">
    <citation type="submission" date="2020-04" db="EMBL/GenBank/DDBJ databases">
        <authorList>
            <consortium name="NCBI Genome Project"/>
        </authorList>
    </citation>
    <scope>NUCLEOTIDE SEQUENCE</scope>
    <source>
        <strain evidence="4">CBS 342.82</strain>
    </source>
</reference>
<sequence>MALMPSSPPASPCFPRKRKRTELDLGTSTLTRAVKAQKTYYGIDVNKLLEEAKAEAVIEAAAVASIPLPSPPAEPVSNHSKPSLLWTEKYRARKFTDLIGDERTHRSVMHWLKCWDQIVFPGSARSRPKFRLNSNDDANEEKPHRKILMLTGPPGLGKTTLAHVCAKQAGYEVQEINASDERSSSVVKGRIRDMVGTENVKGVDVKTANGKTRKAGKPVCVIVDEVDGVVSGSAGAGGEGGFIKALIDLLLLDQKNSTVLGTLQQAPTRKKKGDRFRLLRPLILVCNDVYHPSLRPLRQSSLAEVIHVRKPAVTSLISRLQTIFVKENVPCETDGVRRLCEATWGVSNKKEDRHGNGAGEGDMRGIMVVGEWVARKLRATNDSSVCLTRKWVEDNVLRDLAHGGGAARGLGRGGPKDIADRVFQEGAGFPKTVNLSTPDHQTGNKGVKGVAEGLRRTATQRLRELIDTLGDTDRIAMDCFTSYPDRPFQDDTYLSKPDAAYEWLNFHDRLSSAVFSSNEWELAPYLSSPILAFHHLFASPTRAQFQAAAAGPTYEVETEGEAPHPFTGPNASWAAHEAHKVNAEHLKSLQTSLSLPLTRMFSSPADIVVDLQPYLLRMLSPDVNPVIIAGSGKEKGASIASVRKASEQTLLKRSLNAMGASGVRFDRMRVSQENASGGPAWGSQQFIYRMEPPVDLLCTFETGGKALAAAVGDTANKTTRYAVRQVLEQEWRKEELRLAEETRAARMGGSAPATTKRSGIGADREGDDPDALEPAKKRIARDFFGRPIVQAAPPSAGSESDETKQKSRQQEKSRQGSAVRIAYNEGYSNAVRKPLTMAEFFRDL</sequence>
<feature type="region of interest" description="Disordered" evidence="1">
    <location>
        <begin position="429"/>
        <end position="450"/>
    </location>
</feature>
<dbReference type="PANTHER" id="PTHR23389:SF3">
    <property type="entry name" value="CHROMOSOME TRANSMISSION FIDELITY PROTEIN 18 HOMOLOG"/>
    <property type="match status" value="1"/>
</dbReference>
<dbReference type="GeneID" id="54357404"/>
<feature type="region of interest" description="Disordered" evidence="1">
    <location>
        <begin position="742"/>
        <end position="771"/>
    </location>
</feature>
<keyword evidence="4" id="KW-0378">Hydrolase</keyword>
<dbReference type="InterPro" id="IPR027417">
    <property type="entry name" value="P-loop_NTPase"/>
</dbReference>
<feature type="region of interest" description="Disordered" evidence="1">
    <location>
        <begin position="783"/>
        <end position="825"/>
    </location>
</feature>
<dbReference type="Pfam" id="PF00004">
    <property type="entry name" value="AAA"/>
    <property type="match status" value="1"/>
</dbReference>
<dbReference type="GO" id="GO:0005524">
    <property type="term" value="F:ATP binding"/>
    <property type="evidence" value="ECO:0007669"/>
    <property type="project" value="InterPro"/>
</dbReference>
<accession>A0A6J3MA13</accession>
<organism evidence="4">
    <name type="scientific">Dissoconium aciculare CBS 342.82</name>
    <dbReference type="NCBI Taxonomy" id="1314786"/>
    <lineage>
        <taxon>Eukaryota</taxon>
        <taxon>Fungi</taxon>
        <taxon>Dikarya</taxon>
        <taxon>Ascomycota</taxon>
        <taxon>Pezizomycotina</taxon>
        <taxon>Dothideomycetes</taxon>
        <taxon>Dothideomycetidae</taxon>
        <taxon>Mycosphaerellales</taxon>
        <taxon>Dissoconiaceae</taxon>
        <taxon>Dissoconium</taxon>
    </lineage>
</organism>
<dbReference type="AlphaFoldDB" id="A0A6J3MA13"/>
<feature type="compositionally biased region" description="Basic and acidic residues" evidence="1">
    <location>
        <begin position="801"/>
        <end position="814"/>
    </location>
</feature>
<dbReference type="SUPFAM" id="SSF52540">
    <property type="entry name" value="P-loop containing nucleoside triphosphate hydrolases"/>
    <property type="match status" value="1"/>
</dbReference>
<evidence type="ECO:0000313" key="4">
    <source>
        <dbReference type="RefSeq" id="XP_033460688.1"/>
    </source>
</evidence>
<dbReference type="GO" id="GO:0005634">
    <property type="term" value="C:nucleus"/>
    <property type="evidence" value="ECO:0007669"/>
    <property type="project" value="TreeGrafter"/>
</dbReference>
<protein>
    <submittedName>
        <fullName evidence="4">P-loop containing nucleoside triphosphate hydrolase protein</fullName>
    </submittedName>
</protein>
<dbReference type="GO" id="GO:0016887">
    <property type="term" value="F:ATP hydrolysis activity"/>
    <property type="evidence" value="ECO:0007669"/>
    <property type="project" value="InterPro"/>
</dbReference>
<reference evidence="4" key="1">
    <citation type="submission" date="2020-01" db="EMBL/GenBank/DDBJ databases">
        <authorList>
            <consortium name="DOE Joint Genome Institute"/>
            <person name="Haridas S."/>
            <person name="Albert R."/>
            <person name="Binder M."/>
            <person name="Bloem J."/>
            <person name="Labutti K."/>
            <person name="Salamov A."/>
            <person name="Andreopoulos B."/>
            <person name="Baker S.E."/>
            <person name="Barry K."/>
            <person name="Bills G."/>
            <person name="Bluhm B.H."/>
            <person name="Cannon C."/>
            <person name="Castanera R."/>
            <person name="Culley D.E."/>
            <person name="Daum C."/>
            <person name="Ezra D."/>
            <person name="Gonzalez J.B."/>
            <person name="Henrissat B."/>
            <person name="Kuo A."/>
            <person name="Liang C."/>
            <person name="Lipzen A."/>
            <person name="Lutzoni F."/>
            <person name="Magnuson J."/>
            <person name="Mondo S."/>
            <person name="Nolan M."/>
            <person name="Ohm R."/>
            <person name="Pangilinan J."/>
            <person name="Park H.-J."/>
            <person name="Ramirez L."/>
            <person name="Alfaro M."/>
            <person name="Sun H."/>
            <person name="Tritt A."/>
            <person name="Yoshinaga Y."/>
            <person name="Zwiers L.-H."/>
            <person name="Turgeon B.G."/>
            <person name="Goodwin S.B."/>
            <person name="Spatafora J.W."/>
            <person name="Crous P.W."/>
            <person name="Grigoriev I.V."/>
        </authorList>
    </citation>
    <scope>NUCLEOTIDE SEQUENCE</scope>
    <source>
        <strain evidence="4">CBS 342.82</strain>
    </source>
</reference>
<dbReference type="SMART" id="SM00382">
    <property type="entry name" value="AAA"/>
    <property type="match status" value="1"/>
</dbReference>
<dbReference type="OrthoDB" id="2195431at2759"/>
<name>A0A6J3MA13_9PEZI</name>
<dbReference type="GO" id="GO:0003677">
    <property type="term" value="F:DNA binding"/>
    <property type="evidence" value="ECO:0007669"/>
    <property type="project" value="TreeGrafter"/>
</dbReference>
<keyword evidence="3" id="KW-1185">Reference proteome</keyword>